<gene>
    <name evidence="1" type="ORF">FH5T_08460</name>
</gene>
<dbReference type="EMBL" id="CP007451">
    <property type="protein sequence ID" value="AHW61793.1"/>
    <property type="molecule type" value="Genomic_DNA"/>
</dbReference>
<keyword evidence="2" id="KW-1185">Reference proteome</keyword>
<protein>
    <submittedName>
        <fullName evidence="1">Uncharacterized protein</fullName>
    </submittedName>
</protein>
<name>A0ABM5QDV8_9BACT</name>
<reference evidence="1 2" key="1">
    <citation type="submission" date="2014-03" db="EMBL/GenBank/DDBJ databases">
        <title>Complete genome sequence of a deeply braunched marine Bacteroidia bacterium Draconibacterium orientale type strain FH5T.</title>
        <authorList>
            <person name="Li X."/>
            <person name="Wang X."/>
            <person name="Xie Z."/>
            <person name="Du Z."/>
            <person name="Chen G."/>
        </authorList>
    </citation>
    <scope>NUCLEOTIDE SEQUENCE [LARGE SCALE GENOMIC DNA]</scope>
    <source>
        <strain evidence="1 2">FH5</strain>
    </source>
</reference>
<dbReference type="Proteomes" id="UP000023772">
    <property type="component" value="Chromosome"/>
</dbReference>
<evidence type="ECO:0000313" key="2">
    <source>
        <dbReference type="Proteomes" id="UP000023772"/>
    </source>
</evidence>
<organism evidence="1 2">
    <name type="scientific">Draconibacterium orientale</name>
    <dbReference type="NCBI Taxonomy" id="1168034"/>
    <lineage>
        <taxon>Bacteria</taxon>
        <taxon>Pseudomonadati</taxon>
        <taxon>Bacteroidota</taxon>
        <taxon>Bacteroidia</taxon>
        <taxon>Marinilabiliales</taxon>
        <taxon>Prolixibacteraceae</taxon>
        <taxon>Draconibacterium</taxon>
    </lineage>
</organism>
<proteinExistence type="predicted"/>
<dbReference type="Pfam" id="PF14060">
    <property type="entry name" value="DUF4252"/>
    <property type="match status" value="1"/>
</dbReference>
<dbReference type="InterPro" id="IPR025348">
    <property type="entry name" value="DUF4252"/>
</dbReference>
<sequence>MFKIFSYENNYNTTFCPWSICWPGLLASGQSKSDKMYDTFANKDGITSFSFSKDMIDAIDMDLGDDDEKNVTGDLHRIRFMSYNPEKGSLKNSEFTKKAIALLPAKYEKYEDDDDDSDAEIYLLGGKKKYSECHVFITSENADGNSFVVSFFGDFNVNDIDKLKSQGQDMSE</sequence>
<accession>A0ABM5QDV8</accession>
<evidence type="ECO:0000313" key="1">
    <source>
        <dbReference type="EMBL" id="AHW61793.1"/>
    </source>
</evidence>